<dbReference type="InterPro" id="IPR052976">
    <property type="entry name" value="Scoloptoxin-like"/>
</dbReference>
<evidence type="ECO:0000259" key="2">
    <source>
        <dbReference type="PROSITE" id="PS50940"/>
    </source>
</evidence>
<dbReference type="SMART" id="SM00494">
    <property type="entry name" value="ChtBD2"/>
    <property type="match status" value="1"/>
</dbReference>
<gene>
    <name evidence="3" type="primary">NCL1_13904</name>
    <name evidence="3" type="ORF">TNCT_455951</name>
</gene>
<sequence>MLLLHRLIFFLLSRGITRFPKKSIRMNIMYIGFFMISTFIAVSSQQYRVRRYVGNGQGGNNDWNWNPNGQSKGSWPAMKGDGSAPNRQTDSKTNREGKWTTEGWSSTDIQQKDDGDISWNTQPAQGNNKGSAYPEGDENPEGKLETLLRGVPGMDFPDFLAVPDTSFDCSSMPSQGYYGDVEAGCQVFHICQPGNRKDSFLCPVGTIFNQKHFVCDWWFNVNCSETMAYYGLNNEIYKDPVVQTDLPVTEKTLPWSSQDLDKKRQSTKSWAPQPPTAKQGMPRKDVATKRGAKGDTVSTTREAWSHTGVQKEITVSWSTSGNYGSSSIASNSLASTAKPIWYGIDGQPAKDQSDAMRKRNGLALPFGTRMKQSSMATAGTWNPTEVFEPTTPPRKSSTFHSSTTRNWVGGENFPETSIIPTGVKGVWEQETTKKSDQDMSPTVMGRRGIVTKSEGNSARQKNLSFQDHSRAWSQRQAVQTSSSDPMNASASSSRAWHKHQSKLKRGERLRKKSSTSDINTISRKKNWH</sequence>
<feature type="compositionally biased region" description="Polar residues" evidence="1">
    <location>
        <begin position="453"/>
        <end position="480"/>
    </location>
</feature>
<feature type="compositionally biased region" description="Basic and acidic residues" evidence="1">
    <location>
        <begin position="89"/>
        <end position="99"/>
    </location>
</feature>
<feature type="compositionally biased region" description="Polar residues" evidence="1">
    <location>
        <begin position="371"/>
        <end position="383"/>
    </location>
</feature>
<protein>
    <submittedName>
        <fullName evidence="3">Chitin-binding type-2 domain-containing protein</fullName>
    </submittedName>
</protein>
<dbReference type="SUPFAM" id="SSF57625">
    <property type="entry name" value="Invertebrate chitin-binding proteins"/>
    <property type="match status" value="1"/>
</dbReference>
<feature type="region of interest" description="Disordered" evidence="1">
    <location>
        <begin position="253"/>
        <end position="305"/>
    </location>
</feature>
<dbReference type="PROSITE" id="PS50940">
    <property type="entry name" value="CHIT_BIND_II"/>
    <property type="match status" value="1"/>
</dbReference>
<dbReference type="InterPro" id="IPR002557">
    <property type="entry name" value="Chitin-bd_dom"/>
</dbReference>
<name>A0A8X6HEK3_TRICU</name>
<evidence type="ECO:0000313" key="4">
    <source>
        <dbReference type="Proteomes" id="UP000887116"/>
    </source>
</evidence>
<dbReference type="GO" id="GO:0005576">
    <property type="term" value="C:extracellular region"/>
    <property type="evidence" value="ECO:0007669"/>
    <property type="project" value="InterPro"/>
</dbReference>
<dbReference type="GO" id="GO:0008061">
    <property type="term" value="F:chitin binding"/>
    <property type="evidence" value="ECO:0007669"/>
    <property type="project" value="InterPro"/>
</dbReference>
<feature type="region of interest" description="Disordered" evidence="1">
    <location>
        <begin position="58"/>
        <end position="142"/>
    </location>
</feature>
<dbReference type="PANTHER" id="PTHR22933:SF42">
    <property type="entry name" value="FI18455P1-RELATED"/>
    <property type="match status" value="1"/>
</dbReference>
<reference evidence="3" key="1">
    <citation type="submission" date="2020-07" db="EMBL/GenBank/DDBJ databases">
        <title>Multicomponent nature underlies the extraordinary mechanical properties of spider dragline silk.</title>
        <authorList>
            <person name="Kono N."/>
            <person name="Nakamura H."/>
            <person name="Mori M."/>
            <person name="Yoshida Y."/>
            <person name="Ohtoshi R."/>
            <person name="Malay A.D."/>
            <person name="Moran D.A.P."/>
            <person name="Tomita M."/>
            <person name="Numata K."/>
            <person name="Arakawa K."/>
        </authorList>
    </citation>
    <scope>NUCLEOTIDE SEQUENCE</scope>
</reference>
<keyword evidence="4" id="KW-1185">Reference proteome</keyword>
<feature type="compositionally biased region" description="Polar residues" evidence="1">
    <location>
        <begin position="393"/>
        <end position="406"/>
    </location>
</feature>
<organism evidence="3 4">
    <name type="scientific">Trichonephila clavata</name>
    <name type="common">Joro spider</name>
    <name type="synonym">Nephila clavata</name>
    <dbReference type="NCBI Taxonomy" id="2740835"/>
    <lineage>
        <taxon>Eukaryota</taxon>
        <taxon>Metazoa</taxon>
        <taxon>Ecdysozoa</taxon>
        <taxon>Arthropoda</taxon>
        <taxon>Chelicerata</taxon>
        <taxon>Arachnida</taxon>
        <taxon>Araneae</taxon>
        <taxon>Araneomorphae</taxon>
        <taxon>Entelegynae</taxon>
        <taxon>Araneoidea</taxon>
        <taxon>Nephilidae</taxon>
        <taxon>Trichonephila</taxon>
    </lineage>
</organism>
<feature type="compositionally biased region" description="Basic residues" evidence="1">
    <location>
        <begin position="495"/>
        <end position="513"/>
    </location>
</feature>
<feature type="compositionally biased region" description="Low complexity" evidence="1">
    <location>
        <begin position="481"/>
        <end position="493"/>
    </location>
</feature>
<dbReference type="Gene3D" id="2.170.140.10">
    <property type="entry name" value="Chitin binding domain"/>
    <property type="match status" value="1"/>
</dbReference>
<evidence type="ECO:0000256" key="1">
    <source>
        <dbReference type="SAM" id="MobiDB-lite"/>
    </source>
</evidence>
<feature type="compositionally biased region" description="Low complexity" evidence="1">
    <location>
        <begin position="60"/>
        <end position="70"/>
    </location>
</feature>
<dbReference type="OrthoDB" id="10052888at2759"/>
<feature type="compositionally biased region" description="Polar residues" evidence="1">
    <location>
        <begin position="118"/>
        <end position="130"/>
    </location>
</feature>
<evidence type="ECO:0000313" key="3">
    <source>
        <dbReference type="EMBL" id="GFR22456.1"/>
    </source>
</evidence>
<proteinExistence type="predicted"/>
<feature type="region of interest" description="Disordered" evidence="1">
    <location>
        <begin position="371"/>
        <end position="528"/>
    </location>
</feature>
<dbReference type="EMBL" id="BMAO01008312">
    <property type="protein sequence ID" value="GFR22456.1"/>
    <property type="molecule type" value="Genomic_DNA"/>
</dbReference>
<dbReference type="InterPro" id="IPR036508">
    <property type="entry name" value="Chitin-bd_dom_sf"/>
</dbReference>
<dbReference type="Proteomes" id="UP000887116">
    <property type="component" value="Unassembled WGS sequence"/>
</dbReference>
<accession>A0A8X6HEK3</accession>
<dbReference type="Pfam" id="PF01607">
    <property type="entry name" value="CBM_14"/>
    <property type="match status" value="1"/>
</dbReference>
<feature type="domain" description="Chitin-binding type-2" evidence="2">
    <location>
        <begin position="166"/>
        <end position="225"/>
    </location>
</feature>
<comment type="caution">
    <text evidence="3">The sequence shown here is derived from an EMBL/GenBank/DDBJ whole genome shotgun (WGS) entry which is preliminary data.</text>
</comment>
<dbReference type="AlphaFoldDB" id="A0A8X6HEK3"/>
<dbReference type="PANTHER" id="PTHR22933">
    <property type="entry name" value="FI18007P1-RELATED"/>
    <property type="match status" value="1"/>
</dbReference>